<proteinExistence type="predicted"/>
<keyword evidence="1" id="KW-0472">Membrane</keyword>
<dbReference type="EMBL" id="CP155571">
    <property type="protein sequence ID" value="XFO74607.1"/>
    <property type="molecule type" value="Genomic_DNA"/>
</dbReference>
<evidence type="ECO:0000256" key="1">
    <source>
        <dbReference type="SAM" id="Phobius"/>
    </source>
</evidence>
<sequence>MQNEVLDMAKQSTPPVAVTTLSLMGIQLSDWVYIFTLIYLFLQIIHLGRKLFRK</sequence>
<keyword evidence="1" id="KW-0812">Transmembrane</keyword>
<protein>
    <recommendedName>
        <fullName evidence="4">Holin</fullName>
    </recommendedName>
</protein>
<keyword evidence="3" id="KW-1185">Reference proteome</keyword>
<keyword evidence="1" id="KW-1133">Transmembrane helix</keyword>
<gene>
    <name evidence="2" type="ORF">SPACI_047170</name>
</gene>
<accession>A0ABZ3J9M0</accession>
<feature type="transmembrane region" description="Helical" evidence="1">
    <location>
        <begin position="31"/>
        <end position="48"/>
    </location>
</feature>
<evidence type="ECO:0008006" key="4">
    <source>
        <dbReference type="Google" id="ProtNLM"/>
    </source>
</evidence>
<organism evidence="2 3">
    <name type="scientific">Sporomusa acidovorans (strain ATCC 49682 / DSM 3132 / Mol)</name>
    <dbReference type="NCBI Taxonomy" id="1123286"/>
    <lineage>
        <taxon>Bacteria</taxon>
        <taxon>Bacillati</taxon>
        <taxon>Bacillota</taxon>
        <taxon>Negativicutes</taxon>
        <taxon>Selenomonadales</taxon>
        <taxon>Sporomusaceae</taxon>
        <taxon>Sporomusa</taxon>
    </lineage>
</organism>
<evidence type="ECO:0000313" key="3">
    <source>
        <dbReference type="Proteomes" id="UP000216052"/>
    </source>
</evidence>
<name>A0ABZ3J9M0_SPOA4</name>
<dbReference type="Proteomes" id="UP000216052">
    <property type="component" value="Chromosome"/>
</dbReference>
<reference evidence="2" key="1">
    <citation type="submission" date="2024-05" db="EMBL/GenBank/DDBJ databases">
        <title>Isolation and characterization of Sporomusa carbonis sp. nov., a carboxydotrophic hydrogenogen in the genus of Sporomusa isolated from a charcoal burning pile.</title>
        <authorList>
            <person name="Boeer T."/>
            <person name="Rosenbaum F."/>
            <person name="Eysell L."/>
            <person name="Mueller V."/>
            <person name="Daniel R."/>
            <person name="Poehlein A."/>
        </authorList>
    </citation>
    <scope>NUCLEOTIDE SEQUENCE [LARGE SCALE GENOMIC DNA]</scope>
    <source>
        <strain evidence="2">DSM 3132</strain>
    </source>
</reference>
<evidence type="ECO:0000313" key="2">
    <source>
        <dbReference type="EMBL" id="XFO74607.1"/>
    </source>
</evidence>
<dbReference type="RefSeq" id="WP_093793293.1">
    <property type="nucleotide sequence ID" value="NZ_CP155571.1"/>
</dbReference>